<dbReference type="EMBL" id="CBTN010000034">
    <property type="protein sequence ID" value="CDH55968.1"/>
    <property type="molecule type" value="Genomic_DNA"/>
</dbReference>
<feature type="signal peptide" evidence="1">
    <location>
        <begin position="1"/>
        <end position="26"/>
    </location>
</feature>
<feature type="chain" id="PRO_5001652802" evidence="1">
    <location>
        <begin position="27"/>
        <end position="142"/>
    </location>
</feature>
<name>A0A068S0S9_9FUNG</name>
<organism evidence="2 3">
    <name type="scientific">Lichtheimia corymbifera JMRC:FSU:9682</name>
    <dbReference type="NCBI Taxonomy" id="1263082"/>
    <lineage>
        <taxon>Eukaryota</taxon>
        <taxon>Fungi</taxon>
        <taxon>Fungi incertae sedis</taxon>
        <taxon>Mucoromycota</taxon>
        <taxon>Mucoromycotina</taxon>
        <taxon>Mucoromycetes</taxon>
        <taxon>Mucorales</taxon>
        <taxon>Lichtheimiaceae</taxon>
        <taxon>Lichtheimia</taxon>
    </lineage>
</organism>
<dbReference type="Proteomes" id="UP000027586">
    <property type="component" value="Unassembled WGS sequence"/>
</dbReference>
<gene>
    <name evidence="2" type="ORF">LCOR_07061.1</name>
</gene>
<sequence length="142" mass="16044">MHGWTESSAVMKSPGMLLWLLGALSARTMDHARWTQLRMMMDRMESSKGLMSWTKGDSQFDRKEVDSIDFLIRAHYTTHGSGFQQPNNKGLYAYEKGFWSGNASLGIVISLGSTPSLVLLDEAISQRVVLLLAEDNHREVYF</sequence>
<dbReference type="VEuPathDB" id="FungiDB:LCOR_07061.1"/>
<comment type="caution">
    <text evidence="2">The sequence shown here is derived from an EMBL/GenBank/DDBJ whole genome shotgun (WGS) entry which is preliminary data.</text>
</comment>
<protein>
    <submittedName>
        <fullName evidence="2">Uncharacterized protein</fullName>
    </submittedName>
</protein>
<evidence type="ECO:0000313" key="2">
    <source>
        <dbReference type="EMBL" id="CDH55968.1"/>
    </source>
</evidence>
<accession>A0A068S0S9</accession>
<evidence type="ECO:0000313" key="3">
    <source>
        <dbReference type="Proteomes" id="UP000027586"/>
    </source>
</evidence>
<reference evidence="2" key="1">
    <citation type="submission" date="2013-08" db="EMBL/GenBank/DDBJ databases">
        <title>Gene expansion shapes genome architecture in the human pathogen Lichtheimia corymbifera: an evolutionary genomics analysis in the ancient terrestrial Mucorales (Mucoromycotina).</title>
        <authorList>
            <person name="Schwartze V.U."/>
            <person name="Winter S."/>
            <person name="Shelest E."/>
            <person name="Marcet-Houben M."/>
            <person name="Horn F."/>
            <person name="Wehner S."/>
            <person name="Hoffmann K."/>
            <person name="Riege K."/>
            <person name="Sammeth M."/>
            <person name="Nowrousian M."/>
            <person name="Valiante V."/>
            <person name="Linde J."/>
            <person name="Jacobsen I.D."/>
            <person name="Marz M."/>
            <person name="Brakhage A.A."/>
            <person name="Gabaldon T."/>
            <person name="Bocker S."/>
            <person name="Voigt K."/>
        </authorList>
    </citation>
    <scope>NUCLEOTIDE SEQUENCE [LARGE SCALE GENOMIC DNA]</scope>
    <source>
        <strain evidence="2">FSU 9682</strain>
    </source>
</reference>
<proteinExistence type="predicted"/>
<dbReference type="AlphaFoldDB" id="A0A068S0S9"/>
<keyword evidence="1" id="KW-0732">Signal</keyword>
<evidence type="ECO:0000256" key="1">
    <source>
        <dbReference type="SAM" id="SignalP"/>
    </source>
</evidence>
<keyword evidence="3" id="KW-1185">Reference proteome</keyword>